<name>A0AAV9UCH8_9PEZI</name>
<gene>
    <name evidence="2" type="ORF">TWF730_002557</name>
</gene>
<feature type="domain" description="F-box" evidence="1">
    <location>
        <begin position="3"/>
        <end position="53"/>
    </location>
</feature>
<protein>
    <recommendedName>
        <fullName evidence="1">F-box domain-containing protein</fullName>
    </recommendedName>
</protein>
<accession>A0AAV9UCH8</accession>
<evidence type="ECO:0000313" key="2">
    <source>
        <dbReference type="EMBL" id="KAK6338494.1"/>
    </source>
</evidence>
<keyword evidence="3" id="KW-1185">Reference proteome</keyword>
<dbReference type="SUPFAM" id="SSF81383">
    <property type="entry name" value="F-box domain"/>
    <property type="match status" value="1"/>
</dbReference>
<evidence type="ECO:0000259" key="1">
    <source>
        <dbReference type="PROSITE" id="PS50181"/>
    </source>
</evidence>
<dbReference type="Proteomes" id="UP001373714">
    <property type="component" value="Unassembled WGS sequence"/>
</dbReference>
<sequence length="283" mass="32499">MQAASLTTLPREVQAHILSFLLITTQITAYQVCALWRSLLITPQLQATRYQLLPRSSRLPSKQQKESIYVHQLLYNEVICSSTCQECIERLQDFDYFTSFPRSESYYPASITPYLQAYLMAILNPDREISSYELRLEVCKSTTGYTFDRTPLAPSHPFLNEPVLSPISRRDMKETDTKDFPSLYYLRSPGLMIQLTVDDDQLKVFPSTTVRKLAAQAWRMTKRAVDNDCEVKSMDCFRLAFPVHCRTKSDGSGLPILKIDLETGELIYPEPEEAEEAEVELLE</sequence>
<dbReference type="InterPro" id="IPR036047">
    <property type="entry name" value="F-box-like_dom_sf"/>
</dbReference>
<comment type="caution">
    <text evidence="2">The sequence shown here is derived from an EMBL/GenBank/DDBJ whole genome shotgun (WGS) entry which is preliminary data.</text>
</comment>
<organism evidence="2 3">
    <name type="scientific">Orbilia blumenaviensis</name>
    <dbReference type="NCBI Taxonomy" id="1796055"/>
    <lineage>
        <taxon>Eukaryota</taxon>
        <taxon>Fungi</taxon>
        <taxon>Dikarya</taxon>
        <taxon>Ascomycota</taxon>
        <taxon>Pezizomycotina</taxon>
        <taxon>Orbiliomycetes</taxon>
        <taxon>Orbiliales</taxon>
        <taxon>Orbiliaceae</taxon>
        <taxon>Orbilia</taxon>
    </lineage>
</organism>
<dbReference type="AlphaFoldDB" id="A0AAV9UCH8"/>
<proteinExistence type="predicted"/>
<dbReference type="PROSITE" id="PS50181">
    <property type="entry name" value="FBOX"/>
    <property type="match status" value="1"/>
</dbReference>
<reference evidence="2 3" key="1">
    <citation type="submission" date="2019-10" db="EMBL/GenBank/DDBJ databases">
        <authorList>
            <person name="Palmer J.M."/>
        </authorList>
    </citation>
    <scope>NUCLEOTIDE SEQUENCE [LARGE SCALE GENOMIC DNA]</scope>
    <source>
        <strain evidence="2 3">TWF730</strain>
    </source>
</reference>
<dbReference type="EMBL" id="JAVHNS010000012">
    <property type="protein sequence ID" value="KAK6338494.1"/>
    <property type="molecule type" value="Genomic_DNA"/>
</dbReference>
<evidence type="ECO:0000313" key="3">
    <source>
        <dbReference type="Proteomes" id="UP001373714"/>
    </source>
</evidence>
<dbReference type="Gene3D" id="1.20.1280.50">
    <property type="match status" value="1"/>
</dbReference>
<dbReference type="InterPro" id="IPR001810">
    <property type="entry name" value="F-box_dom"/>
</dbReference>